<dbReference type="PANTHER" id="PTHR39515:SF2">
    <property type="entry name" value="HTH-TYPE TRANSCRIPTIONAL REGULATOR RV0880"/>
    <property type="match status" value="1"/>
</dbReference>
<dbReference type="PROSITE" id="PS50995">
    <property type="entry name" value="HTH_MARR_2"/>
    <property type="match status" value="1"/>
</dbReference>
<comment type="caution">
    <text evidence="2">The sequence shown here is derived from an EMBL/GenBank/DDBJ whole genome shotgun (WGS) entry which is preliminary data.</text>
</comment>
<dbReference type="GO" id="GO:0003700">
    <property type="term" value="F:DNA-binding transcription factor activity"/>
    <property type="evidence" value="ECO:0007669"/>
    <property type="project" value="InterPro"/>
</dbReference>
<evidence type="ECO:0000313" key="2">
    <source>
        <dbReference type="EMBL" id="MQY03898.1"/>
    </source>
</evidence>
<name>A0A7K0BRT0_9ACTN</name>
<dbReference type="AlphaFoldDB" id="A0A7K0BRT0"/>
<dbReference type="InterPro" id="IPR036388">
    <property type="entry name" value="WH-like_DNA-bd_sf"/>
</dbReference>
<dbReference type="SMART" id="SM00347">
    <property type="entry name" value="HTH_MARR"/>
    <property type="match status" value="1"/>
</dbReference>
<dbReference type="PANTHER" id="PTHR39515">
    <property type="entry name" value="CONSERVED PROTEIN"/>
    <property type="match status" value="1"/>
</dbReference>
<reference evidence="2 3" key="1">
    <citation type="submission" date="2019-10" db="EMBL/GenBank/DDBJ databases">
        <title>Actinomadura rubteroloni sp. nov. and Actinomadura macrotermitis sp. nov., isolated from the gut of fungus growing-termite Macrotermes natalensis.</title>
        <authorList>
            <person name="Benndorf R."/>
            <person name="Martin K."/>
            <person name="Kuefner M."/>
            <person name="De Beer W."/>
            <person name="Kaster A.-K."/>
            <person name="Vollmers J."/>
            <person name="Poulsen M."/>
            <person name="Beemelmanns C."/>
        </authorList>
    </citation>
    <scope>NUCLEOTIDE SEQUENCE [LARGE SCALE GENOMIC DNA]</scope>
    <source>
        <strain evidence="2 3">RB68</strain>
    </source>
</reference>
<dbReference type="Proteomes" id="UP000487268">
    <property type="component" value="Unassembled WGS sequence"/>
</dbReference>
<dbReference type="InterPro" id="IPR000835">
    <property type="entry name" value="HTH_MarR-typ"/>
</dbReference>
<dbReference type="SUPFAM" id="SSF46785">
    <property type="entry name" value="Winged helix' DNA-binding domain"/>
    <property type="match status" value="1"/>
</dbReference>
<organism evidence="2 3">
    <name type="scientific">Actinomadura macrotermitis</name>
    <dbReference type="NCBI Taxonomy" id="2585200"/>
    <lineage>
        <taxon>Bacteria</taxon>
        <taxon>Bacillati</taxon>
        <taxon>Actinomycetota</taxon>
        <taxon>Actinomycetes</taxon>
        <taxon>Streptosporangiales</taxon>
        <taxon>Thermomonosporaceae</taxon>
        <taxon>Actinomadura</taxon>
    </lineage>
</organism>
<dbReference type="Pfam" id="PF12802">
    <property type="entry name" value="MarR_2"/>
    <property type="match status" value="1"/>
</dbReference>
<evidence type="ECO:0000313" key="3">
    <source>
        <dbReference type="Proteomes" id="UP000487268"/>
    </source>
</evidence>
<dbReference type="RefSeq" id="WP_153531762.1">
    <property type="nucleotide sequence ID" value="NZ_WEGH01000001.1"/>
</dbReference>
<dbReference type="InterPro" id="IPR036390">
    <property type="entry name" value="WH_DNA-bd_sf"/>
</dbReference>
<evidence type="ECO:0000259" key="1">
    <source>
        <dbReference type="PROSITE" id="PS50995"/>
    </source>
</evidence>
<gene>
    <name evidence="2" type="ORF">ACRB68_19440</name>
</gene>
<accession>A0A7K0BRT0</accession>
<sequence>MDQNSDRALAEQFNRRLRGVVLLLRRLTADQPVTSQQTAVLGSLEDGPRRMGELAAEHGVRLPTMTAQINRLERDGLVRRGRDAADARVVTAELTETGRARLVKSRDRRVTVLAERIAALDEADRAALAAALPALDRLFTD</sequence>
<protein>
    <recommendedName>
        <fullName evidence="1">HTH marR-type domain-containing protein</fullName>
    </recommendedName>
</protein>
<keyword evidence="3" id="KW-1185">Reference proteome</keyword>
<dbReference type="OrthoDB" id="69852at2"/>
<feature type="domain" description="HTH marR-type" evidence="1">
    <location>
        <begin position="10"/>
        <end position="137"/>
    </location>
</feature>
<dbReference type="EMBL" id="WEGH01000001">
    <property type="protein sequence ID" value="MQY03898.1"/>
    <property type="molecule type" value="Genomic_DNA"/>
</dbReference>
<dbReference type="InterPro" id="IPR052526">
    <property type="entry name" value="HTH-type_Bedaq_tolerance"/>
</dbReference>
<proteinExistence type="predicted"/>
<dbReference type="Gene3D" id="1.10.10.10">
    <property type="entry name" value="Winged helix-like DNA-binding domain superfamily/Winged helix DNA-binding domain"/>
    <property type="match status" value="1"/>
</dbReference>